<protein>
    <submittedName>
        <fullName evidence="3">CN hydrolase domain-containing protein</fullName>
    </submittedName>
</protein>
<proteinExistence type="predicted"/>
<reference evidence="3" key="1">
    <citation type="submission" date="2017-02" db="UniProtKB">
        <authorList>
            <consortium name="WormBaseParasite"/>
        </authorList>
    </citation>
    <scope>IDENTIFICATION</scope>
</reference>
<accession>A0A0R3PI99</accession>
<dbReference type="AlphaFoldDB" id="A0A0R3PI99"/>
<evidence type="ECO:0000313" key="3">
    <source>
        <dbReference type="WBParaSite" id="ACOC_0000407601-mRNA-1"/>
    </source>
</evidence>
<sequence length="95" mass="10823">MKFVPAQIKQPPWTAVARFRNQGMCIVVCTTHEDESFMYPNADIDNMFKPRADEKLRSEVRLVDVGSGNEMDADHSKGTFLRSCSWTNEVLQADL</sequence>
<reference evidence="1 2" key="2">
    <citation type="submission" date="2018-11" db="EMBL/GenBank/DDBJ databases">
        <authorList>
            <consortium name="Pathogen Informatics"/>
        </authorList>
    </citation>
    <scope>NUCLEOTIDE SEQUENCE [LARGE SCALE GENOMIC DNA]</scope>
    <source>
        <strain evidence="1 2">Costa Rica</strain>
    </source>
</reference>
<dbReference type="Proteomes" id="UP000267027">
    <property type="component" value="Unassembled WGS sequence"/>
</dbReference>
<keyword evidence="2" id="KW-1185">Reference proteome</keyword>
<name>A0A0R3PI99_ANGCS</name>
<gene>
    <name evidence="1" type="ORF">ACOC_LOCUS4077</name>
</gene>
<organism evidence="3">
    <name type="scientific">Angiostrongylus costaricensis</name>
    <name type="common">Nematode worm</name>
    <dbReference type="NCBI Taxonomy" id="334426"/>
    <lineage>
        <taxon>Eukaryota</taxon>
        <taxon>Metazoa</taxon>
        <taxon>Ecdysozoa</taxon>
        <taxon>Nematoda</taxon>
        <taxon>Chromadorea</taxon>
        <taxon>Rhabditida</taxon>
        <taxon>Rhabditina</taxon>
        <taxon>Rhabditomorpha</taxon>
        <taxon>Strongyloidea</taxon>
        <taxon>Metastrongylidae</taxon>
        <taxon>Angiostrongylus</taxon>
    </lineage>
</organism>
<dbReference type="EMBL" id="UYYA01001916">
    <property type="protein sequence ID" value="VDM55662.1"/>
    <property type="molecule type" value="Genomic_DNA"/>
</dbReference>
<evidence type="ECO:0000313" key="1">
    <source>
        <dbReference type="EMBL" id="VDM55662.1"/>
    </source>
</evidence>
<evidence type="ECO:0000313" key="2">
    <source>
        <dbReference type="Proteomes" id="UP000267027"/>
    </source>
</evidence>
<dbReference type="WBParaSite" id="ACOC_0000407601-mRNA-1">
    <property type="protein sequence ID" value="ACOC_0000407601-mRNA-1"/>
    <property type="gene ID" value="ACOC_0000407601"/>
</dbReference>